<dbReference type="PROSITE" id="PS51257">
    <property type="entry name" value="PROKAR_LIPOPROTEIN"/>
    <property type="match status" value="1"/>
</dbReference>
<proteinExistence type="predicted"/>
<dbReference type="Proteomes" id="UP000585507">
    <property type="component" value="Unassembled WGS sequence"/>
</dbReference>
<keyword evidence="1" id="KW-0812">Transmembrane</keyword>
<keyword evidence="3" id="KW-1185">Reference proteome</keyword>
<sequence length="90" mass="9540">MTIRNLSPAVIVLACGDVVLALFGRSADRLGLKDLHALQVHLEQSAHIVAGLGPVSLCASVLFGLQLTMHTGAFCLCPNIAKDEETVQFL</sequence>
<name>A0A7W8UHE0_9HYPH</name>
<comment type="caution">
    <text evidence="2">The sequence shown here is derived from an EMBL/GenBank/DDBJ whole genome shotgun (WGS) entry which is preliminary data.</text>
</comment>
<evidence type="ECO:0000313" key="2">
    <source>
        <dbReference type="EMBL" id="MBB5539384.1"/>
    </source>
</evidence>
<evidence type="ECO:0000313" key="3">
    <source>
        <dbReference type="Proteomes" id="UP000585507"/>
    </source>
</evidence>
<dbReference type="AlphaFoldDB" id="A0A7W8UHE0"/>
<dbReference type="EMBL" id="JACHBK010000020">
    <property type="protein sequence ID" value="MBB5539384.1"/>
    <property type="molecule type" value="Genomic_DNA"/>
</dbReference>
<protein>
    <submittedName>
        <fullName evidence="2">Uncharacterized protein</fullName>
    </submittedName>
</protein>
<gene>
    <name evidence="2" type="ORF">GGD55_006134</name>
</gene>
<organism evidence="2 3">
    <name type="scientific">Rhizobium giardinii</name>
    <dbReference type="NCBI Taxonomy" id="56731"/>
    <lineage>
        <taxon>Bacteria</taxon>
        <taxon>Pseudomonadati</taxon>
        <taxon>Pseudomonadota</taxon>
        <taxon>Alphaproteobacteria</taxon>
        <taxon>Hyphomicrobiales</taxon>
        <taxon>Rhizobiaceae</taxon>
        <taxon>Rhizobium/Agrobacterium group</taxon>
        <taxon>Rhizobium</taxon>
    </lineage>
</organism>
<keyword evidence="1" id="KW-1133">Transmembrane helix</keyword>
<accession>A0A7W8UHE0</accession>
<keyword evidence="1" id="KW-0472">Membrane</keyword>
<evidence type="ECO:0000256" key="1">
    <source>
        <dbReference type="SAM" id="Phobius"/>
    </source>
</evidence>
<feature type="transmembrane region" description="Helical" evidence="1">
    <location>
        <begin position="45"/>
        <end position="65"/>
    </location>
</feature>
<reference evidence="2 3" key="1">
    <citation type="submission" date="2020-08" db="EMBL/GenBank/DDBJ databases">
        <title>Genomic Encyclopedia of Type Strains, Phase IV (KMG-V): Genome sequencing to study the core and pangenomes of soil and plant-associated prokaryotes.</title>
        <authorList>
            <person name="Whitman W."/>
        </authorList>
    </citation>
    <scope>NUCLEOTIDE SEQUENCE [LARGE SCALE GENOMIC DNA]</scope>
    <source>
        <strain evidence="2 3">SEMIA 4084</strain>
    </source>
</reference>